<dbReference type="SUPFAM" id="SSF53383">
    <property type="entry name" value="PLP-dependent transferases"/>
    <property type="match status" value="1"/>
</dbReference>
<dbReference type="Proteomes" id="UP000680067">
    <property type="component" value="Unassembled WGS sequence"/>
</dbReference>
<dbReference type="RefSeq" id="WP_212689761.1">
    <property type="nucleotide sequence ID" value="NZ_JAGSPN010000403.1"/>
</dbReference>
<dbReference type="InterPro" id="IPR015421">
    <property type="entry name" value="PyrdxlP-dep_Trfase_major"/>
</dbReference>
<dbReference type="PANTHER" id="PTHR30244">
    <property type="entry name" value="TRANSAMINASE"/>
    <property type="match status" value="1"/>
</dbReference>
<keyword evidence="1" id="KW-0663">Pyridoxal phosphate</keyword>
<protein>
    <submittedName>
        <fullName evidence="3">DegT/DnrJ/EryC1/StrS family aminotransferase</fullName>
    </submittedName>
</protein>
<dbReference type="InterPro" id="IPR000653">
    <property type="entry name" value="DegT/StrS_aminotransferase"/>
</dbReference>
<dbReference type="Gene3D" id="3.40.640.10">
    <property type="entry name" value="Type I PLP-dependent aspartate aminotransferase-like (Major domain)"/>
    <property type="match status" value="1"/>
</dbReference>
<evidence type="ECO:0000313" key="4">
    <source>
        <dbReference type="Proteomes" id="UP000680067"/>
    </source>
</evidence>
<dbReference type="GO" id="GO:0000271">
    <property type="term" value="P:polysaccharide biosynthetic process"/>
    <property type="evidence" value="ECO:0007669"/>
    <property type="project" value="TreeGrafter"/>
</dbReference>
<sequence length="110" mass="11918">SLFSNATIALITAFKALHLSGEVITTPYSFVATSHALMWNQITPVFVDIDPLTLNLNPDLIEAAITDKTTAILPVHCYGIPCNIEAIQAIADKHGLKVIYDAAHAFSVRQ</sequence>
<dbReference type="AlphaFoldDB" id="A0A941DNT8"/>
<evidence type="ECO:0000256" key="1">
    <source>
        <dbReference type="ARBA" id="ARBA00022898"/>
    </source>
</evidence>
<evidence type="ECO:0000313" key="3">
    <source>
        <dbReference type="EMBL" id="MBR7784607.1"/>
    </source>
</evidence>
<keyword evidence="4" id="KW-1185">Reference proteome</keyword>
<accession>A0A941DNT8</accession>
<organism evidence="3 4">
    <name type="scientific">Undibacterium luofuense</name>
    <dbReference type="NCBI Taxonomy" id="2828733"/>
    <lineage>
        <taxon>Bacteria</taxon>
        <taxon>Pseudomonadati</taxon>
        <taxon>Pseudomonadota</taxon>
        <taxon>Betaproteobacteria</taxon>
        <taxon>Burkholderiales</taxon>
        <taxon>Oxalobacteraceae</taxon>
        <taxon>Undibacterium</taxon>
    </lineage>
</organism>
<dbReference type="Pfam" id="PF01041">
    <property type="entry name" value="DegT_DnrJ_EryC1"/>
    <property type="match status" value="1"/>
</dbReference>
<dbReference type="EMBL" id="JAGSPN010000403">
    <property type="protein sequence ID" value="MBR7784607.1"/>
    <property type="molecule type" value="Genomic_DNA"/>
</dbReference>
<keyword evidence="3" id="KW-0032">Aminotransferase</keyword>
<reference evidence="3" key="1">
    <citation type="submission" date="2021-04" db="EMBL/GenBank/DDBJ databases">
        <title>novel species isolated from subtropical streams in China.</title>
        <authorList>
            <person name="Lu H."/>
        </authorList>
    </citation>
    <scope>NUCLEOTIDE SEQUENCE</scope>
    <source>
        <strain evidence="3">LFS511W</strain>
    </source>
</reference>
<dbReference type="GO" id="GO:0030170">
    <property type="term" value="F:pyridoxal phosphate binding"/>
    <property type="evidence" value="ECO:0007669"/>
    <property type="project" value="TreeGrafter"/>
</dbReference>
<proteinExistence type="inferred from homology"/>
<keyword evidence="3" id="KW-0808">Transferase</keyword>
<comment type="similarity">
    <text evidence="2">Belongs to the DegT/DnrJ/EryC1 family.</text>
</comment>
<evidence type="ECO:0000256" key="2">
    <source>
        <dbReference type="ARBA" id="ARBA00037999"/>
    </source>
</evidence>
<dbReference type="PANTHER" id="PTHR30244:SF9">
    <property type="entry name" value="PROTEIN RV3402C"/>
    <property type="match status" value="1"/>
</dbReference>
<dbReference type="GO" id="GO:0008483">
    <property type="term" value="F:transaminase activity"/>
    <property type="evidence" value="ECO:0007669"/>
    <property type="project" value="UniProtKB-KW"/>
</dbReference>
<gene>
    <name evidence="3" type="ORF">KDM89_20970</name>
</gene>
<name>A0A941DNT8_9BURK</name>
<feature type="non-terminal residue" evidence="3">
    <location>
        <position position="1"/>
    </location>
</feature>
<comment type="caution">
    <text evidence="3">The sequence shown here is derived from an EMBL/GenBank/DDBJ whole genome shotgun (WGS) entry which is preliminary data.</text>
</comment>
<dbReference type="InterPro" id="IPR015424">
    <property type="entry name" value="PyrdxlP-dep_Trfase"/>
</dbReference>
<feature type="non-terminal residue" evidence="3">
    <location>
        <position position="110"/>
    </location>
</feature>